<name>A0A410H3A1_9GAMM</name>
<protein>
    <recommendedName>
        <fullName evidence="3">Phosphoglycerate mutase</fullName>
    </recommendedName>
</protein>
<organism evidence="1 2">
    <name type="scientific">Hydrogenovibrio thermophilus</name>
    <dbReference type="NCBI Taxonomy" id="265883"/>
    <lineage>
        <taxon>Bacteria</taxon>
        <taxon>Pseudomonadati</taxon>
        <taxon>Pseudomonadota</taxon>
        <taxon>Gammaproteobacteria</taxon>
        <taxon>Thiotrichales</taxon>
        <taxon>Piscirickettsiaceae</taxon>
        <taxon>Hydrogenovibrio</taxon>
    </lineage>
</organism>
<reference evidence="1 2" key="1">
    <citation type="journal article" date="2018" name="Environ. Microbiol.">
        <title>Genomes of ubiquitous marine and hypersaline Hydrogenovibrio, Thiomicrorhabdus and Thiomicrospira spp. encode a diversity of mechanisms to sustain chemolithoautotrophy in heterogeneous environments.</title>
        <authorList>
            <person name="Scott K.M."/>
            <person name="Williams J."/>
            <person name="Porter C.M.B."/>
            <person name="Russel S."/>
            <person name="Harmer T.L."/>
            <person name="Paul J.H."/>
            <person name="Antonen K.M."/>
            <person name="Bridges M.K."/>
            <person name="Camper G.J."/>
            <person name="Campla C.K."/>
            <person name="Casella L.G."/>
            <person name="Chase E."/>
            <person name="Conrad J.W."/>
            <person name="Cruz M.C."/>
            <person name="Dunlap D.S."/>
            <person name="Duran L."/>
            <person name="Fahsbender E.M."/>
            <person name="Goldsmith D.B."/>
            <person name="Keeley R.F."/>
            <person name="Kondoff M.R."/>
            <person name="Kussy B.I."/>
            <person name="Lane M.K."/>
            <person name="Lawler S."/>
            <person name="Leigh B.A."/>
            <person name="Lewis C."/>
            <person name="Lostal L.M."/>
            <person name="Marking D."/>
            <person name="Mancera P.A."/>
            <person name="McClenthan E.C."/>
            <person name="McIntyre E.A."/>
            <person name="Mine J.A."/>
            <person name="Modi S."/>
            <person name="Moore B.D."/>
            <person name="Morgan W.A."/>
            <person name="Nelson K.M."/>
            <person name="Nguyen K.N."/>
            <person name="Ogburn N."/>
            <person name="Parrino D.G."/>
            <person name="Pedapudi A.D."/>
            <person name="Pelham R.P."/>
            <person name="Preece A.M."/>
            <person name="Rampersad E.A."/>
            <person name="Richardson J.C."/>
            <person name="Rodgers C.M."/>
            <person name="Schaffer B.L."/>
            <person name="Sheridan N.E."/>
            <person name="Solone M.R."/>
            <person name="Staley Z.R."/>
            <person name="Tabuchi M."/>
            <person name="Waide R.J."/>
            <person name="Wanjugi P.W."/>
            <person name="Young S."/>
            <person name="Clum A."/>
            <person name="Daum C."/>
            <person name="Huntemann M."/>
            <person name="Ivanova N."/>
            <person name="Kyrpides N."/>
            <person name="Mikhailova N."/>
            <person name="Palaniappan K."/>
            <person name="Pillay M."/>
            <person name="Reddy T.B.K."/>
            <person name="Shapiro N."/>
            <person name="Stamatis D."/>
            <person name="Varghese N."/>
            <person name="Woyke T."/>
            <person name="Boden R."/>
            <person name="Freyermuth S.K."/>
            <person name="Kerfeld C.A."/>
        </authorList>
    </citation>
    <scope>NUCLEOTIDE SEQUENCE [LARGE SCALE GENOMIC DNA]</scope>
    <source>
        <strain evidence="1 2">JR-2</strain>
    </source>
</reference>
<dbReference type="InterPro" id="IPR016631">
    <property type="entry name" value="Regulatory_RpfE"/>
</dbReference>
<dbReference type="AlphaFoldDB" id="A0A410H3A1"/>
<gene>
    <name evidence="1" type="ORF">EPV75_06905</name>
</gene>
<evidence type="ECO:0000313" key="2">
    <source>
        <dbReference type="Proteomes" id="UP000285478"/>
    </source>
</evidence>
<evidence type="ECO:0000313" key="1">
    <source>
        <dbReference type="EMBL" id="QAB15408.1"/>
    </source>
</evidence>
<dbReference type="Proteomes" id="UP000285478">
    <property type="component" value="Chromosome"/>
</dbReference>
<sequence length="351" mass="39779">MSVMASQAKSVTLWLPELLVPLSSSDLPETDVKALHVPALRTLLSRADAFPAKTQTFHETASYLFHQTQTLPVASVMASVQLPDYDADAFWLRAEPCQVIPDRDTLVMIPPGDLAVTETESKALLEAFNAHFAEDGVQLEYAGATDWYLRIAQPVDLQSTPLSRAAYQNINPHYPKGNAAGYWHQLMNETQMLFFTHPVNEARRERGWPEINSLWFWGEGRLAADQVEFRPQAKIWSQDAYLQGLANLAQADYSTQPKSYQDWSESALSTKGGFAHHLLHLTMPTAGQQTQSEWLAGLQTLEKAWFEPLLLAVKNQDIDSLFIDVGLPKRYHLKPKHLRRFWRRKKSLARL</sequence>
<proteinExistence type="predicted"/>
<evidence type="ECO:0008006" key="3">
    <source>
        <dbReference type="Google" id="ProtNLM"/>
    </source>
</evidence>
<keyword evidence="2" id="KW-1185">Reference proteome</keyword>
<dbReference type="KEGG" id="htr:EPV75_06905"/>
<dbReference type="EMBL" id="CP035033">
    <property type="protein sequence ID" value="QAB15408.1"/>
    <property type="molecule type" value="Genomic_DNA"/>
</dbReference>
<accession>A0A410H3A1</accession>
<dbReference type="PIRSF" id="PIRSF015283">
    <property type="entry name" value="Regulatory_RpfE"/>
    <property type="match status" value="1"/>
</dbReference>